<dbReference type="Proteomes" id="UP001234178">
    <property type="component" value="Unassembled WGS sequence"/>
</dbReference>
<accession>A0ABQ9YU80</accession>
<protein>
    <submittedName>
        <fullName evidence="1">Uncharacterized protein</fullName>
    </submittedName>
</protein>
<evidence type="ECO:0000313" key="1">
    <source>
        <dbReference type="EMBL" id="KAK4004215.1"/>
    </source>
</evidence>
<comment type="caution">
    <text evidence="1">The sequence shown here is derived from an EMBL/GenBank/DDBJ whole genome shotgun (WGS) entry which is preliminary data.</text>
</comment>
<sequence>MQTDLLIGKLISVLIPWSYWVVRVIAPKPGLSLSGLDLRTSVKVACVRSFEDPLSKQRQNKVELPGNLNRSLLAAARTL</sequence>
<organism evidence="1 2">
    <name type="scientific">Daphnia magna</name>
    <dbReference type="NCBI Taxonomy" id="35525"/>
    <lineage>
        <taxon>Eukaryota</taxon>
        <taxon>Metazoa</taxon>
        <taxon>Ecdysozoa</taxon>
        <taxon>Arthropoda</taxon>
        <taxon>Crustacea</taxon>
        <taxon>Branchiopoda</taxon>
        <taxon>Diplostraca</taxon>
        <taxon>Cladocera</taxon>
        <taxon>Anomopoda</taxon>
        <taxon>Daphniidae</taxon>
        <taxon>Daphnia</taxon>
    </lineage>
</organism>
<keyword evidence="2" id="KW-1185">Reference proteome</keyword>
<dbReference type="EMBL" id="JAOYFB010000001">
    <property type="protein sequence ID" value="KAK4004215.1"/>
    <property type="molecule type" value="Genomic_DNA"/>
</dbReference>
<name>A0ABQ9YU80_9CRUS</name>
<proteinExistence type="predicted"/>
<reference evidence="1 2" key="1">
    <citation type="journal article" date="2023" name="Nucleic Acids Res.">
        <title>The hologenome of Daphnia magna reveals possible DNA methylation and microbiome-mediated evolution of the host genome.</title>
        <authorList>
            <person name="Chaturvedi A."/>
            <person name="Li X."/>
            <person name="Dhandapani V."/>
            <person name="Marshall H."/>
            <person name="Kissane S."/>
            <person name="Cuenca-Cambronero M."/>
            <person name="Asole G."/>
            <person name="Calvet F."/>
            <person name="Ruiz-Romero M."/>
            <person name="Marangio P."/>
            <person name="Guigo R."/>
            <person name="Rago D."/>
            <person name="Mirbahai L."/>
            <person name="Eastwood N."/>
            <person name="Colbourne J.K."/>
            <person name="Zhou J."/>
            <person name="Mallon E."/>
            <person name="Orsini L."/>
        </authorList>
    </citation>
    <scope>NUCLEOTIDE SEQUENCE [LARGE SCALE GENOMIC DNA]</scope>
    <source>
        <strain evidence="1">LRV0_1</strain>
    </source>
</reference>
<gene>
    <name evidence="1" type="ORF">OUZ56_005957</name>
</gene>
<evidence type="ECO:0000313" key="2">
    <source>
        <dbReference type="Proteomes" id="UP001234178"/>
    </source>
</evidence>